<evidence type="ECO:0000313" key="2">
    <source>
        <dbReference type="EMBL" id="MBL0743554.1"/>
    </source>
</evidence>
<dbReference type="EMBL" id="JAERRB010000007">
    <property type="protein sequence ID" value="MBL0743554.1"/>
    <property type="molecule type" value="Genomic_DNA"/>
</dbReference>
<keyword evidence="2" id="KW-0560">Oxidoreductase</keyword>
<proteinExistence type="predicted"/>
<protein>
    <submittedName>
        <fullName evidence="2">Antibiotic biosynthesis monooxygenase</fullName>
    </submittedName>
</protein>
<dbReference type="Pfam" id="PF03992">
    <property type="entry name" value="ABM"/>
    <property type="match status" value="1"/>
</dbReference>
<dbReference type="InterPro" id="IPR011008">
    <property type="entry name" value="Dimeric_a/b-barrel"/>
</dbReference>
<reference evidence="2 3" key="1">
    <citation type="submission" date="2021-01" db="EMBL/GenBank/DDBJ databases">
        <title>Chryseolinea sp. Jin1 Genome sequencing and assembly.</title>
        <authorList>
            <person name="Kim I."/>
        </authorList>
    </citation>
    <scope>NUCLEOTIDE SEQUENCE [LARGE SCALE GENOMIC DNA]</scope>
    <source>
        <strain evidence="2 3">Jin1</strain>
    </source>
</reference>
<evidence type="ECO:0000259" key="1">
    <source>
        <dbReference type="PROSITE" id="PS51725"/>
    </source>
</evidence>
<comment type="caution">
    <text evidence="2">The sequence shown here is derived from an EMBL/GenBank/DDBJ whole genome shotgun (WGS) entry which is preliminary data.</text>
</comment>
<dbReference type="Gene3D" id="3.30.70.100">
    <property type="match status" value="1"/>
</dbReference>
<gene>
    <name evidence="2" type="ORF">JI741_20135</name>
</gene>
<dbReference type="SUPFAM" id="SSF54909">
    <property type="entry name" value="Dimeric alpha+beta barrel"/>
    <property type="match status" value="1"/>
</dbReference>
<keyword evidence="3" id="KW-1185">Reference proteome</keyword>
<name>A0ABS1KW13_9BACT</name>
<dbReference type="Proteomes" id="UP000613030">
    <property type="component" value="Unassembled WGS sequence"/>
</dbReference>
<dbReference type="PROSITE" id="PS51725">
    <property type="entry name" value="ABM"/>
    <property type="match status" value="1"/>
</dbReference>
<keyword evidence="2" id="KW-0503">Monooxygenase</keyword>
<dbReference type="InterPro" id="IPR007138">
    <property type="entry name" value="ABM_dom"/>
</dbReference>
<evidence type="ECO:0000313" key="3">
    <source>
        <dbReference type="Proteomes" id="UP000613030"/>
    </source>
</evidence>
<organism evidence="2 3">
    <name type="scientific">Chryseolinea lacunae</name>
    <dbReference type="NCBI Taxonomy" id="2801331"/>
    <lineage>
        <taxon>Bacteria</taxon>
        <taxon>Pseudomonadati</taxon>
        <taxon>Bacteroidota</taxon>
        <taxon>Cytophagia</taxon>
        <taxon>Cytophagales</taxon>
        <taxon>Fulvivirgaceae</taxon>
        <taxon>Chryseolinea</taxon>
    </lineage>
</organism>
<accession>A0ABS1KW13</accession>
<feature type="domain" description="ABM" evidence="1">
    <location>
        <begin position="1"/>
        <end position="75"/>
    </location>
</feature>
<dbReference type="GO" id="GO:0004497">
    <property type="term" value="F:monooxygenase activity"/>
    <property type="evidence" value="ECO:0007669"/>
    <property type="project" value="UniProtKB-KW"/>
</dbReference>
<sequence length="83" mass="8835">MVAILLQAAEGVKAAKGCHLYVVCQDATNPDTIWVFETWDSKEDHDNSLKLPGTPEMIAKAMPLIDGKPEGTPLVVAGGLGLF</sequence>